<dbReference type="STRING" id="1176587.A8C56_16200"/>
<name>A0A1A9I4P6_9BACT</name>
<dbReference type="AlphaFoldDB" id="A0A1A9I4P6"/>
<dbReference type="EMBL" id="CP015772">
    <property type="protein sequence ID" value="ANH82295.1"/>
    <property type="molecule type" value="Genomic_DNA"/>
</dbReference>
<evidence type="ECO:0000259" key="1">
    <source>
        <dbReference type="PROSITE" id="PS51688"/>
    </source>
</evidence>
<evidence type="ECO:0000313" key="3">
    <source>
        <dbReference type="Proteomes" id="UP000077667"/>
    </source>
</evidence>
<proteinExistence type="predicted"/>
<organism evidence="2 3">
    <name type="scientific">Niabella ginsenosidivorans</name>
    <dbReference type="NCBI Taxonomy" id="1176587"/>
    <lineage>
        <taxon>Bacteria</taxon>
        <taxon>Pseudomonadati</taxon>
        <taxon>Bacteroidota</taxon>
        <taxon>Chitinophagia</taxon>
        <taxon>Chitinophagales</taxon>
        <taxon>Chitinophagaceae</taxon>
        <taxon>Niabella</taxon>
    </lineage>
</organism>
<evidence type="ECO:0000313" key="2">
    <source>
        <dbReference type="EMBL" id="ANH82295.1"/>
    </source>
</evidence>
<dbReference type="KEGG" id="nia:A8C56_16200"/>
<keyword evidence="3" id="KW-1185">Reference proteome</keyword>
<dbReference type="PROSITE" id="PS51688">
    <property type="entry name" value="ICA"/>
    <property type="match status" value="1"/>
</dbReference>
<accession>A0A1A9I4P6</accession>
<dbReference type="Pfam" id="PF13884">
    <property type="entry name" value="Peptidase_S74"/>
    <property type="match status" value="1"/>
</dbReference>
<gene>
    <name evidence="2" type="ORF">A8C56_16200</name>
</gene>
<dbReference type="Proteomes" id="UP000077667">
    <property type="component" value="Chromosome"/>
</dbReference>
<reference evidence="2 3" key="1">
    <citation type="submission" date="2016-05" db="EMBL/GenBank/DDBJ databases">
        <title>Niabella ginsenosidivorans BS26 whole genome sequencing.</title>
        <authorList>
            <person name="Im W.T."/>
            <person name="Siddiqi M.Z."/>
        </authorList>
    </citation>
    <scope>NUCLEOTIDE SEQUENCE [LARGE SCALE GENOMIC DNA]</scope>
    <source>
        <strain evidence="2 3">BS26</strain>
    </source>
</reference>
<sequence>MKAQTLSDKDIKTHITEIESPLQKLMQLEPRQFLYNSHKYKYLKLNEGQQYGFIADNMKRIFPDLVKEKKISRPFGKNAYRYARVSTIDQTALIPVLVASIKQQQETIEQLKTQVAELKKEIAVK</sequence>
<protein>
    <recommendedName>
        <fullName evidence="1">Peptidase S74 domain-containing protein</fullName>
    </recommendedName>
</protein>
<feature type="domain" description="Peptidase S74" evidence="1">
    <location>
        <begin position="7"/>
        <end position="115"/>
    </location>
</feature>
<dbReference type="InterPro" id="IPR030392">
    <property type="entry name" value="S74_ICA"/>
</dbReference>